<protein>
    <submittedName>
        <fullName evidence="3">Uncharacterized protein</fullName>
    </submittedName>
</protein>
<dbReference type="EMBL" id="OIVN01003325">
    <property type="protein sequence ID" value="SPD10326.1"/>
    <property type="molecule type" value="Genomic_DNA"/>
</dbReference>
<feature type="compositionally biased region" description="Low complexity" evidence="2">
    <location>
        <begin position="51"/>
        <end position="71"/>
    </location>
</feature>
<reference evidence="3" key="1">
    <citation type="submission" date="2018-02" db="EMBL/GenBank/DDBJ databases">
        <authorList>
            <person name="Cohen D.B."/>
            <person name="Kent A.D."/>
        </authorList>
    </citation>
    <scope>NUCLEOTIDE SEQUENCE</scope>
</reference>
<organism evidence="3">
    <name type="scientific">Fagus sylvatica</name>
    <name type="common">Beechnut</name>
    <dbReference type="NCBI Taxonomy" id="28930"/>
    <lineage>
        <taxon>Eukaryota</taxon>
        <taxon>Viridiplantae</taxon>
        <taxon>Streptophyta</taxon>
        <taxon>Embryophyta</taxon>
        <taxon>Tracheophyta</taxon>
        <taxon>Spermatophyta</taxon>
        <taxon>Magnoliopsida</taxon>
        <taxon>eudicotyledons</taxon>
        <taxon>Gunneridae</taxon>
        <taxon>Pentapetalae</taxon>
        <taxon>rosids</taxon>
        <taxon>fabids</taxon>
        <taxon>Fagales</taxon>
        <taxon>Fagaceae</taxon>
        <taxon>Fagus</taxon>
    </lineage>
</organism>
<feature type="region of interest" description="Disordered" evidence="2">
    <location>
        <begin position="1"/>
        <end position="24"/>
    </location>
</feature>
<feature type="region of interest" description="Disordered" evidence="2">
    <location>
        <begin position="51"/>
        <end position="90"/>
    </location>
</feature>
<accession>A0A2N9H7D1</accession>
<dbReference type="InterPro" id="IPR043424">
    <property type="entry name" value="BLT-like"/>
</dbReference>
<feature type="compositionally biased region" description="Polar residues" evidence="2">
    <location>
        <begin position="1"/>
        <end position="11"/>
    </location>
</feature>
<feature type="coiled-coil region" evidence="1">
    <location>
        <begin position="254"/>
        <end position="288"/>
    </location>
</feature>
<evidence type="ECO:0000256" key="2">
    <source>
        <dbReference type="SAM" id="MobiDB-lite"/>
    </source>
</evidence>
<sequence length="728" mass="82086">MNFTGGSQSHSPAIPHRRKPKNSHFAATPGAVILDLHQLLLSLPGNSSMITTKNKTTSSFTTTPSSSPNSSAELEFKSRRESSPLVSGTCTSPRSQSVLTVISSALRIRSGRAVALDSVAALTDGTREVGAGAACVCPDLTKLVLGRGWVREGVVVEGEPDVRHVGIKFPHHRKSKDYSLEIKNRLQLQTALPEFHPKNEILHKLESSLQYPKCSMEGATKWELSCSKVYDEIYRFYSHMKLLENQNDVSISIGSSMQAELIHARSRINELEAEVHSSKKNVQHLLRKVKEERISWQSREHAKIRAVVDDLKGDLSRERKSCRRMEILNSKLVNQLSNARLSFKQIMRNYEDEKRLRELMEKVCNELAKQIGEDEATVEGLKKEYKKVGKEMEEERNMLQMAEVWREERVQMKLGDAKLALEERYYQMNKMIKDLETFLSSRNSNLDVMELGEAELIPQAIKSMNIQDIKEFSYVPPQSDDIFFVYEDLKEGEANEEEIEPCVNYSHTRHASKIQSLSPNNDVSNKKLVLKLSKHFIDYNIGLEEDIKGGEIASLAEDRDSTCSLEGNDSLVNKVSQGKNVLESIAECDENANQESLNTKISQVCSLSDKQTNQKASHVSNPWKSHPSNGEFNKTMLDENNLRLPNVTVSSVKKAFPCRGSAEGEFICQDIVAQRSATDSANPHITRGMKGCIEWPRGIPKHNMNAKLLEVRIESQKSQLRHILKQKT</sequence>
<dbReference type="AlphaFoldDB" id="A0A2N9H7D1"/>
<evidence type="ECO:0000256" key="1">
    <source>
        <dbReference type="SAM" id="Coils"/>
    </source>
</evidence>
<name>A0A2N9H7D1_FAGSY</name>
<dbReference type="PANTHER" id="PTHR31071:SF2">
    <property type="entry name" value="ACTIN CYTOSKELETON-REGULATORY COMPLEX PAN-LIKE PROTEIN"/>
    <property type="match status" value="1"/>
</dbReference>
<gene>
    <name evidence="3" type="ORF">FSB_LOCUS38208</name>
</gene>
<keyword evidence="1" id="KW-0175">Coiled coil</keyword>
<dbReference type="PANTHER" id="PTHR31071">
    <property type="entry name" value="GB|AAF24581.1"/>
    <property type="match status" value="1"/>
</dbReference>
<evidence type="ECO:0000313" key="3">
    <source>
        <dbReference type="EMBL" id="SPD10326.1"/>
    </source>
</evidence>
<feature type="coiled-coil region" evidence="1">
    <location>
        <begin position="364"/>
        <end position="398"/>
    </location>
</feature>
<proteinExistence type="predicted"/>